<feature type="transmembrane region" description="Helical" evidence="13">
    <location>
        <begin position="74"/>
        <end position="92"/>
    </location>
</feature>
<evidence type="ECO:0000256" key="3">
    <source>
        <dbReference type="ARBA" id="ARBA00022448"/>
    </source>
</evidence>
<evidence type="ECO:0000256" key="13">
    <source>
        <dbReference type="SAM" id="Phobius"/>
    </source>
</evidence>
<keyword evidence="10 12" id="KW-0739">Sodium transport</keyword>
<dbReference type="GO" id="GO:0005886">
    <property type="term" value="C:plasma membrane"/>
    <property type="evidence" value="ECO:0007669"/>
    <property type="project" value="TreeGrafter"/>
</dbReference>
<feature type="non-terminal residue" evidence="14">
    <location>
        <position position="466"/>
    </location>
</feature>
<keyword evidence="11 12" id="KW-0407">Ion channel</keyword>
<reference evidence="14" key="1">
    <citation type="submission" date="2014-05" db="EMBL/GenBank/DDBJ databases">
        <authorList>
            <person name="Chronopoulou M."/>
        </authorList>
    </citation>
    <scope>NUCLEOTIDE SEQUENCE</scope>
    <source>
        <tissue evidence="14">Whole organism</tissue>
    </source>
</reference>
<evidence type="ECO:0000256" key="12">
    <source>
        <dbReference type="RuleBase" id="RU000679"/>
    </source>
</evidence>
<feature type="non-terminal residue" evidence="14">
    <location>
        <position position="1"/>
    </location>
</feature>
<keyword evidence="4 12" id="KW-0894">Sodium channel</keyword>
<evidence type="ECO:0000256" key="5">
    <source>
        <dbReference type="ARBA" id="ARBA00022692"/>
    </source>
</evidence>
<evidence type="ECO:0000256" key="1">
    <source>
        <dbReference type="ARBA" id="ARBA00004141"/>
    </source>
</evidence>
<evidence type="ECO:0000256" key="7">
    <source>
        <dbReference type="ARBA" id="ARBA00023053"/>
    </source>
</evidence>
<proteinExistence type="inferred from homology"/>
<dbReference type="AlphaFoldDB" id="A0A0K2UF22"/>
<keyword evidence="7" id="KW-0915">Sodium</keyword>
<evidence type="ECO:0000256" key="4">
    <source>
        <dbReference type="ARBA" id="ARBA00022461"/>
    </source>
</evidence>
<keyword evidence="9 13" id="KW-0472">Membrane</keyword>
<evidence type="ECO:0000256" key="10">
    <source>
        <dbReference type="ARBA" id="ARBA00023201"/>
    </source>
</evidence>
<comment type="subcellular location">
    <subcellularLocation>
        <location evidence="1">Membrane</location>
        <topology evidence="1">Multi-pass membrane protein</topology>
    </subcellularLocation>
</comment>
<evidence type="ECO:0000256" key="8">
    <source>
        <dbReference type="ARBA" id="ARBA00023065"/>
    </source>
</evidence>
<keyword evidence="5 12" id="KW-0812">Transmembrane</keyword>
<dbReference type="Pfam" id="PF00858">
    <property type="entry name" value="ASC"/>
    <property type="match status" value="1"/>
</dbReference>
<keyword evidence="8 12" id="KW-0406">Ion transport</keyword>
<keyword evidence="3 12" id="KW-0813">Transport</keyword>
<sequence>ETRIIKVNDHIDIFHLKSTVSSLDTQQKKKKNPQHQKPSGAQYLRELYFNFARNTSAHGFSWTIVDKSSSTATIIYSLLVAIALICVFITVVKSTSEYLFQNSYQTRYDVDDEDSDGVILMPDFIICHSSPWSFEKARKLNISSNLLSYITVALNPYHALIGIVPDRLQIYSELEKEFQNLVQGSFNGNLRNLLDAVTLDCSDFIRICMMGAFQTWAECCKNVFNYTGIYSYDGKCFSTKGVMNHQFLIASSFDAIQIVIAMDKDNPYELLNGSIATWSSHSLRGISFALIDENDDPISALYNSDFIDYGVMTRTKIKKITMDRGGINCFNNVGTNYSQRNCKNQNIIEVVKKELSCMPIGLLLTISDMTGIKYCSPMESLRIVNETIVQGIRDYIQKSERESKNQCKNECIFTTYESVISSQILQNNYYRKYVKKKPSHELVLHTIYFPSFNFGRITHVPKGIVD</sequence>
<dbReference type="InterPro" id="IPR001873">
    <property type="entry name" value="ENaC"/>
</dbReference>
<keyword evidence="6 13" id="KW-1133">Transmembrane helix</keyword>
<name>A0A0K2UF22_LEPSM</name>
<dbReference type="GO" id="GO:0015280">
    <property type="term" value="F:ligand-gated sodium channel activity"/>
    <property type="evidence" value="ECO:0007669"/>
    <property type="project" value="TreeGrafter"/>
</dbReference>
<comment type="similarity">
    <text evidence="2 12">Belongs to the amiloride-sensitive sodium channel (TC 1.A.6) family.</text>
</comment>
<organism evidence="14">
    <name type="scientific">Lepeophtheirus salmonis</name>
    <name type="common">Salmon louse</name>
    <name type="synonym">Caligus salmonis</name>
    <dbReference type="NCBI Taxonomy" id="72036"/>
    <lineage>
        <taxon>Eukaryota</taxon>
        <taxon>Metazoa</taxon>
        <taxon>Ecdysozoa</taxon>
        <taxon>Arthropoda</taxon>
        <taxon>Crustacea</taxon>
        <taxon>Multicrustacea</taxon>
        <taxon>Hexanauplia</taxon>
        <taxon>Copepoda</taxon>
        <taxon>Siphonostomatoida</taxon>
        <taxon>Caligidae</taxon>
        <taxon>Lepeophtheirus</taxon>
    </lineage>
</organism>
<evidence type="ECO:0000256" key="2">
    <source>
        <dbReference type="ARBA" id="ARBA00007193"/>
    </source>
</evidence>
<evidence type="ECO:0000313" key="14">
    <source>
        <dbReference type="EMBL" id="CDW36306.1"/>
    </source>
</evidence>
<dbReference type="EMBL" id="HACA01018945">
    <property type="protein sequence ID" value="CDW36306.1"/>
    <property type="molecule type" value="Transcribed_RNA"/>
</dbReference>
<evidence type="ECO:0000256" key="9">
    <source>
        <dbReference type="ARBA" id="ARBA00023136"/>
    </source>
</evidence>
<evidence type="ECO:0000256" key="6">
    <source>
        <dbReference type="ARBA" id="ARBA00022989"/>
    </source>
</evidence>
<dbReference type="PANTHER" id="PTHR11690">
    <property type="entry name" value="AMILORIDE-SENSITIVE SODIUM CHANNEL-RELATED"/>
    <property type="match status" value="1"/>
</dbReference>
<protein>
    <submittedName>
        <fullName evidence="14">Uncharacterized protein</fullName>
    </submittedName>
</protein>
<evidence type="ECO:0000256" key="11">
    <source>
        <dbReference type="ARBA" id="ARBA00023303"/>
    </source>
</evidence>
<accession>A0A0K2UF22</accession>